<evidence type="ECO:0000313" key="2">
    <source>
        <dbReference type="EMBL" id="KGI79291.1"/>
    </source>
</evidence>
<proteinExistence type="predicted"/>
<name>A0A099CZZ6_9ACTN</name>
<reference evidence="1 4" key="2">
    <citation type="submission" date="2017-08" db="EMBL/GenBank/DDBJ databases">
        <title>The complete genome sequence of moderately halophilic actinomycete Actinopolyspora erythraea YIM 90600, the producer of novel erythromycin, novel actinopolysporins A-C and tubercidin.</title>
        <authorList>
            <person name="Yin M."/>
            <person name="Tang S."/>
        </authorList>
    </citation>
    <scope>NUCLEOTIDE SEQUENCE [LARGE SCALE GENOMIC DNA]</scope>
    <source>
        <strain evidence="1 4">YIM 90600</strain>
    </source>
</reference>
<dbReference type="RefSeq" id="WP_043579141.1">
    <property type="nucleotide sequence ID" value="NZ_CP022752.1"/>
</dbReference>
<organism evidence="1 4">
    <name type="scientific">Actinopolyspora erythraea</name>
    <dbReference type="NCBI Taxonomy" id="414996"/>
    <lineage>
        <taxon>Bacteria</taxon>
        <taxon>Bacillati</taxon>
        <taxon>Actinomycetota</taxon>
        <taxon>Actinomycetes</taxon>
        <taxon>Actinopolysporales</taxon>
        <taxon>Actinopolysporaceae</taxon>
        <taxon>Actinopolyspora</taxon>
    </lineage>
</organism>
<evidence type="ECO:0000313" key="3">
    <source>
        <dbReference type="Proteomes" id="UP000029737"/>
    </source>
</evidence>
<dbReference type="Proteomes" id="UP000029737">
    <property type="component" value="Unassembled WGS sequence"/>
</dbReference>
<dbReference type="OrthoDB" id="5194222at2"/>
<dbReference type="AlphaFoldDB" id="A0A099CZZ6"/>
<dbReference type="Proteomes" id="UP000215043">
    <property type="component" value="Chromosome"/>
</dbReference>
<dbReference type="EMBL" id="CP022752">
    <property type="protein sequence ID" value="ASU77390.1"/>
    <property type="molecule type" value="Genomic_DNA"/>
</dbReference>
<evidence type="ECO:0008006" key="5">
    <source>
        <dbReference type="Google" id="ProtNLM"/>
    </source>
</evidence>
<dbReference type="HOGENOM" id="CLU_2566143_0_0_11"/>
<protein>
    <recommendedName>
        <fullName evidence="5">Type II toxin-antitoxin system RelE/ParE family toxin</fullName>
    </recommendedName>
</protein>
<dbReference type="KEGG" id="aey:CDG81_02695"/>
<dbReference type="eggNOG" id="ENOG5030TAZ">
    <property type="taxonomic scope" value="Bacteria"/>
</dbReference>
<evidence type="ECO:0000313" key="4">
    <source>
        <dbReference type="Proteomes" id="UP000215043"/>
    </source>
</evidence>
<gene>
    <name evidence="1" type="ORF">CDG81_02695</name>
    <name evidence="2" type="ORF">IL38_24460</name>
</gene>
<sequence length="81" mass="9674">MSRYNVQWADVPREAYSRLPPERRKKVDRLHALLTSDPISIGDYNRKTDQWTTTTDDGRIMLVYIVHEGWLQVRVLRQFDV</sequence>
<evidence type="ECO:0000313" key="1">
    <source>
        <dbReference type="EMBL" id="ASU77390.1"/>
    </source>
</evidence>
<reference evidence="2 3" key="1">
    <citation type="journal article" date="2014" name="PLoS ONE">
        <title>Identification and Characterization of a New Erythromycin Biosynthetic Gene Cluster in Actinopolyspora erythraea YIM90600, a Novel Erythronolide-Producing Halophilic Actinomycete Isolated from Salt Field.</title>
        <authorList>
            <person name="Chen D."/>
            <person name="Feng J."/>
            <person name="Huang L."/>
            <person name="Zhang Q."/>
            <person name="Wu J."/>
            <person name="Zhu X."/>
            <person name="Duan Y."/>
            <person name="Xu Z."/>
        </authorList>
    </citation>
    <scope>NUCLEOTIDE SEQUENCE [LARGE SCALE GENOMIC DNA]</scope>
    <source>
        <strain evidence="2 3">YIM90600</strain>
    </source>
</reference>
<dbReference type="EMBL" id="JPMV01000070">
    <property type="protein sequence ID" value="KGI79291.1"/>
    <property type="molecule type" value="Genomic_DNA"/>
</dbReference>
<keyword evidence="3" id="KW-1185">Reference proteome</keyword>
<accession>A0A099CZZ6</accession>